<reference evidence="2 3" key="1">
    <citation type="submission" date="2013-02" db="EMBL/GenBank/DDBJ databases">
        <title>Draft Genome Sequence of Streptomyces afghaniensis, Which Produces Compounds of the Julimycin B-Complex.</title>
        <authorList>
            <person name="Gruening B.A."/>
            <person name="Praeg A."/>
            <person name="Erxleben A."/>
            <person name="Guenther S."/>
            <person name="Fiedler H.-P."/>
            <person name="Goodfellow M."/>
            <person name="Mueller M."/>
        </authorList>
    </citation>
    <scope>NUCLEOTIDE SEQUENCE [LARGE SCALE GENOMIC DNA]</scope>
    <source>
        <strain evidence="2 3">772</strain>
    </source>
</reference>
<protein>
    <submittedName>
        <fullName evidence="2">Uncharacterized protein</fullName>
    </submittedName>
</protein>
<feature type="region of interest" description="Disordered" evidence="1">
    <location>
        <begin position="1"/>
        <end position="44"/>
    </location>
</feature>
<dbReference type="EMBL" id="AOPY01001273">
    <property type="protein sequence ID" value="EPJ42238.1"/>
    <property type="molecule type" value="Genomic_DNA"/>
</dbReference>
<evidence type="ECO:0000313" key="2">
    <source>
        <dbReference type="EMBL" id="EPJ42238.1"/>
    </source>
</evidence>
<evidence type="ECO:0000256" key="1">
    <source>
        <dbReference type="SAM" id="MobiDB-lite"/>
    </source>
</evidence>
<dbReference type="AlphaFoldDB" id="S4MRU6"/>
<comment type="caution">
    <text evidence="2">The sequence shown here is derived from an EMBL/GenBank/DDBJ whole genome shotgun (WGS) entry which is preliminary data.</text>
</comment>
<organism evidence="2 3">
    <name type="scientific">Streptomyces afghaniensis 772</name>
    <dbReference type="NCBI Taxonomy" id="1283301"/>
    <lineage>
        <taxon>Bacteria</taxon>
        <taxon>Bacillati</taxon>
        <taxon>Actinomycetota</taxon>
        <taxon>Actinomycetes</taxon>
        <taxon>Kitasatosporales</taxon>
        <taxon>Streptomycetaceae</taxon>
        <taxon>Streptomyces</taxon>
    </lineage>
</organism>
<sequence length="136" mass="14700">MADGTMRAWSVVRPPTAATGSTRRCRRRSPGARRGRHRARQTRGAAARRLALEQGAASAQDAYARPPEPLDSAILFAPVGELVPLALRAPDRGGVLAVAGIHLTDTPPPRIRIRCPGPWRRSRISRPGGSTGRRCR</sequence>
<dbReference type="PATRIC" id="fig|1283301.3.peg.691"/>
<gene>
    <name evidence="2" type="ORF">STAFG_0705</name>
</gene>
<proteinExistence type="predicted"/>
<dbReference type="Proteomes" id="UP000015001">
    <property type="component" value="Unassembled WGS sequence"/>
</dbReference>
<dbReference type="HOGENOM" id="CLU_1874184_0_0_11"/>
<accession>S4MRU6</accession>
<evidence type="ECO:0000313" key="3">
    <source>
        <dbReference type="Proteomes" id="UP000015001"/>
    </source>
</evidence>
<feature type="compositionally biased region" description="Basic residues" evidence="1">
    <location>
        <begin position="23"/>
        <end position="41"/>
    </location>
</feature>
<keyword evidence="3" id="KW-1185">Reference proteome</keyword>
<name>S4MRU6_9ACTN</name>